<dbReference type="OrthoDB" id="1732682at2759"/>
<evidence type="ECO:0000256" key="4">
    <source>
        <dbReference type="ARBA" id="ARBA00022679"/>
    </source>
</evidence>
<proteinExistence type="inferred from homology"/>
<accession>A0A8J2K542</accession>
<dbReference type="InterPro" id="IPR045088">
    <property type="entry name" value="ALAT1/2-like"/>
</dbReference>
<evidence type="ECO:0000256" key="3">
    <source>
        <dbReference type="ARBA" id="ARBA00022576"/>
    </source>
</evidence>
<evidence type="ECO:0000256" key="6">
    <source>
        <dbReference type="ARBA" id="ARBA00025708"/>
    </source>
</evidence>
<keyword evidence="11" id="KW-1185">Reference proteome</keyword>
<organism evidence="10 11">
    <name type="scientific">Allacma fusca</name>
    <dbReference type="NCBI Taxonomy" id="39272"/>
    <lineage>
        <taxon>Eukaryota</taxon>
        <taxon>Metazoa</taxon>
        <taxon>Ecdysozoa</taxon>
        <taxon>Arthropoda</taxon>
        <taxon>Hexapoda</taxon>
        <taxon>Collembola</taxon>
        <taxon>Symphypleona</taxon>
        <taxon>Sminthuridae</taxon>
        <taxon>Allacma</taxon>
    </lineage>
</organism>
<name>A0A8J2K542_9HEXA</name>
<evidence type="ECO:0000313" key="11">
    <source>
        <dbReference type="Proteomes" id="UP000708208"/>
    </source>
</evidence>
<evidence type="ECO:0000256" key="7">
    <source>
        <dbReference type="ARBA" id="ARBA00025785"/>
    </source>
</evidence>
<comment type="cofactor">
    <cofactor evidence="1">
        <name>pyridoxal 5'-phosphate</name>
        <dbReference type="ChEBI" id="CHEBI:597326"/>
    </cofactor>
</comment>
<dbReference type="FunFam" id="1.10.287.1970:FF:000001">
    <property type="entry name" value="Alanine aminotransferase 2"/>
    <property type="match status" value="1"/>
</dbReference>
<comment type="similarity">
    <text evidence="7">Belongs to the class-I pyridoxal-phosphate-dependent aminotransferase family. Alanine aminotransferase subfamily.</text>
</comment>
<reference evidence="10" key="1">
    <citation type="submission" date="2021-06" db="EMBL/GenBank/DDBJ databases">
        <authorList>
            <person name="Hodson N. C."/>
            <person name="Mongue J. A."/>
            <person name="Jaron S. K."/>
        </authorList>
    </citation>
    <scope>NUCLEOTIDE SEQUENCE</scope>
</reference>
<evidence type="ECO:0000256" key="2">
    <source>
        <dbReference type="ARBA" id="ARBA00011738"/>
    </source>
</evidence>
<evidence type="ECO:0000256" key="1">
    <source>
        <dbReference type="ARBA" id="ARBA00001933"/>
    </source>
</evidence>
<sequence length="140" mass="15232">MVFNEASGNNSVEDQGWKKDGVEVVLPERQSGKTLTIETTNPNILSFKKMEYAARGPVICRAMEIDAELRQGVKMPFSSVIKANIGDAHAMGQKPMTFIRQVIALVTHPELLQDPKFPNDGKKKALEILGGCRGGSAGAY</sequence>
<gene>
    <name evidence="10" type="ORF">AFUS01_LOCUS21563</name>
</gene>
<keyword evidence="5" id="KW-0663">Pyridoxal phosphate</keyword>
<protein>
    <recommendedName>
        <fullName evidence="8">alanine transaminase</fullName>
        <ecNumber evidence="8">2.6.1.2</ecNumber>
    </recommendedName>
</protein>
<comment type="caution">
    <text evidence="10">The sequence shown here is derived from an EMBL/GenBank/DDBJ whole genome shotgun (WGS) entry which is preliminary data.</text>
</comment>
<evidence type="ECO:0000313" key="10">
    <source>
        <dbReference type="EMBL" id="CAG7733095.1"/>
    </source>
</evidence>
<comment type="catalytic activity">
    <reaction evidence="9">
        <text>L-alanine + 2-oxoglutarate = pyruvate + L-glutamate</text>
        <dbReference type="Rhea" id="RHEA:19453"/>
        <dbReference type="ChEBI" id="CHEBI:15361"/>
        <dbReference type="ChEBI" id="CHEBI:16810"/>
        <dbReference type="ChEBI" id="CHEBI:29985"/>
        <dbReference type="ChEBI" id="CHEBI:57972"/>
        <dbReference type="EC" id="2.6.1.2"/>
    </reaction>
</comment>
<evidence type="ECO:0000256" key="9">
    <source>
        <dbReference type="ARBA" id="ARBA00047412"/>
    </source>
</evidence>
<dbReference type="Proteomes" id="UP000708208">
    <property type="component" value="Unassembled WGS sequence"/>
</dbReference>
<evidence type="ECO:0000256" key="8">
    <source>
        <dbReference type="ARBA" id="ARBA00026106"/>
    </source>
</evidence>
<dbReference type="EC" id="2.6.1.2" evidence="8"/>
<evidence type="ECO:0000256" key="5">
    <source>
        <dbReference type="ARBA" id="ARBA00022898"/>
    </source>
</evidence>
<dbReference type="PANTHER" id="PTHR11751">
    <property type="entry name" value="ALANINE AMINOTRANSFERASE"/>
    <property type="match status" value="1"/>
</dbReference>
<comment type="pathway">
    <text evidence="6">Amino-acid degradation; L-alanine degradation via transaminase pathway; pyruvate from L-alanine: step 1/1.</text>
</comment>
<feature type="non-terminal residue" evidence="10">
    <location>
        <position position="140"/>
    </location>
</feature>
<dbReference type="GO" id="GO:0004021">
    <property type="term" value="F:L-alanine:2-oxoglutarate aminotransferase activity"/>
    <property type="evidence" value="ECO:0007669"/>
    <property type="project" value="UniProtKB-EC"/>
</dbReference>
<comment type="subunit">
    <text evidence="2">Homodimer.</text>
</comment>
<keyword evidence="4" id="KW-0808">Transferase</keyword>
<dbReference type="AlphaFoldDB" id="A0A8J2K542"/>
<dbReference type="EMBL" id="CAJVCH010242802">
    <property type="protein sequence ID" value="CAG7733095.1"/>
    <property type="molecule type" value="Genomic_DNA"/>
</dbReference>
<dbReference type="PANTHER" id="PTHR11751:SF29">
    <property type="entry name" value="ALANINE TRANSAMINASE"/>
    <property type="match status" value="1"/>
</dbReference>
<keyword evidence="3" id="KW-0032">Aminotransferase</keyword>